<evidence type="ECO:0000313" key="2">
    <source>
        <dbReference type="EMBL" id="CAK0908343.1"/>
    </source>
</evidence>
<organism evidence="2 3">
    <name type="scientific">Prorocentrum cordatum</name>
    <dbReference type="NCBI Taxonomy" id="2364126"/>
    <lineage>
        <taxon>Eukaryota</taxon>
        <taxon>Sar</taxon>
        <taxon>Alveolata</taxon>
        <taxon>Dinophyceae</taxon>
        <taxon>Prorocentrales</taxon>
        <taxon>Prorocentraceae</taxon>
        <taxon>Prorocentrum</taxon>
    </lineage>
</organism>
<evidence type="ECO:0000313" key="3">
    <source>
        <dbReference type="Proteomes" id="UP001189429"/>
    </source>
</evidence>
<gene>
    <name evidence="2" type="ORF">PCOR1329_LOCUS83044</name>
</gene>
<proteinExistence type="predicted"/>
<sequence>MESLLAPTGGLTTDPTAASITASPNPGQVADLLAGRATDDADPAAGPTSDPAAGPTKDPTTGPTADSTADPNTGTTLRILKCRRVLDDQHTPVAPYGNPPKRIPRIAAPTAIIFFRRKGNHAMRKVKAWP</sequence>
<dbReference type="Proteomes" id="UP001189429">
    <property type="component" value="Unassembled WGS sequence"/>
</dbReference>
<feature type="compositionally biased region" description="Polar residues" evidence="1">
    <location>
        <begin position="58"/>
        <end position="76"/>
    </location>
</feature>
<accession>A0ABN9Y701</accession>
<reference evidence="2" key="1">
    <citation type="submission" date="2023-10" db="EMBL/GenBank/DDBJ databases">
        <authorList>
            <person name="Chen Y."/>
            <person name="Shah S."/>
            <person name="Dougan E. K."/>
            <person name="Thang M."/>
            <person name="Chan C."/>
        </authorList>
    </citation>
    <scope>NUCLEOTIDE SEQUENCE [LARGE SCALE GENOMIC DNA]</scope>
</reference>
<keyword evidence="3" id="KW-1185">Reference proteome</keyword>
<comment type="caution">
    <text evidence="2">The sequence shown here is derived from an EMBL/GenBank/DDBJ whole genome shotgun (WGS) entry which is preliminary data.</text>
</comment>
<feature type="compositionally biased region" description="Polar residues" evidence="1">
    <location>
        <begin position="10"/>
        <end position="26"/>
    </location>
</feature>
<evidence type="ECO:0000256" key="1">
    <source>
        <dbReference type="SAM" id="MobiDB-lite"/>
    </source>
</evidence>
<name>A0ABN9Y701_9DINO</name>
<feature type="compositionally biased region" description="Low complexity" evidence="1">
    <location>
        <begin position="43"/>
        <end position="56"/>
    </location>
</feature>
<protein>
    <submittedName>
        <fullName evidence="2">Uncharacterized protein</fullName>
    </submittedName>
</protein>
<feature type="region of interest" description="Disordered" evidence="1">
    <location>
        <begin position="1"/>
        <end position="77"/>
    </location>
</feature>
<dbReference type="EMBL" id="CAUYUJ010021993">
    <property type="protein sequence ID" value="CAK0908343.1"/>
    <property type="molecule type" value="Genomic_DNA"/>
</dbReference>